<dbReference type="PANTHER" id="PTHR33133">
    <property type="entry name" value="OS08G0107100 PROTEIN-RELATED"/>
    <property type="match status" value="1"/>
</dbReference>
<keyword evidence="1" id="KW-0472">Membrane</keyword>
<feature type="transmembrane region" description="Helical" evidence="1">
    <location>
        <begin position="177"/>
        <end position="206"/>
    </location>
</feature>
<dbReference type="PANTHER" id="PTHR33133:SF7">
    <property type="entry name" value="F26K24.10 PROTEIN-RELATED"/>
    <property type="match status" value="1"/>
</dbReference>
<evidence type="ECO:0000256" key="1">
    <source>
        <dbReference type="SAM" id="Phobius"/>
    </source>
</evidence>
<evidence type="ECO:0000313" key="3">
    <source>
        <dbReference type="Proteomes" id="UP001327560"/>
    </source>
</evidence>
<evidence type="ECO:0000313" key="2">
    <source>
        <dbReference type="EMBL" id="WOK91646.1"/>
    </source>
</evidence>
<protein>
    <submittedName>
        <fullName evidence="2">Uncharacterized protein</fullName>
    </submittedName>
</protein>
<feature type="transmembrane region" description="Helical" evidence="1">
    <location>
        <begin position="133"/>
        <end position="157"/>
    </location>
</feature>
<keyword evidence="1" id="KW-1133">Transmembrane helix</keyword>
<keyword evidence="1" id="KW-0812">Transmembrane</keyword>
<gene>
    <name evidence="2" type="ORF">Cni_G00337</name>
</gene>
<feature type="transmembrane region" description="Helical" evidence="1">
    <location>
        <begin position="90"/>
        <end position="112"/>
    </location>
</feature>
<feature type="transmembrane region" description="Helical" evidence="1">
    <location>
        <begin position="265"/>
        <end position="293"/>
    </location>
</feature>
<keyword evidence="3" id="KW-1185">Reference proteome</keyword>
<dbReference type="Proteomes" id="UP001327560">
    <property type="component" value="Chromosome 1"/>
</dbReference>
<dbReference type="AlphaFoldDB" id="A0AAQ3JMJ1"/>
<sequence length="332" mass="35836">MARSVTVTSTWPDMLGGIASESKRVVAAHSRHFLALSVLFLLPLSSLLVAAPSFLFSSSTTASVSSSPPSFSLLRLDLHLPGLSTPSIVALYFSAAILLFLSAAAAVSGSVHRGFYGRPVKLLASLRSLPAPLAGLVLTLAAALLPLAAIFLLLASLLVLSFKALDFLHLSPSFSPYIYSLFAAVAVISLILLQLHWSLAGVIAILESSWGFAPLQRSAALIKMMRLASLCIHLFFEIAIGLTLWGCSLGKVGKTEGDWSEVVPVVARTIFALGITTVMFLYWMVTGVVLYMYCKALHGELAREIAEEFAWEYVFLPFDERKVPHVVSVIRQ</sequence>
<dbReference type="EMBL" id="CP136890">
    <property type="protein sequence ID" value="WOK91646.1"/>
    <property type="molecule type" value="Genomic_DNA"/>
</dbReference>
<proteinExistence type="predicted"/>
<feature type="transmembrane region" description="Helical" evidence="1">
    <location>
        <begin position="227"/>
        <end position="245"/>
    </location>
</feature>
<name>A0AAQ3JMJ1_9LILI</name>
<reference evidence="2 3" key="1">
    <citation type="submission" date="2023-10" db="EMBL/GenBank/DDBJ databases">
        <title>Chromosome-scale genome assembly provides insights into flower coloration mechanisms of Canna indica.</title>
        <authorList>
            <person name="Li C."/>
        </authorList>
    </citation>
    <scope>NUCLEOTIDE SEQUENCE [LARGE SCALE GENOMIC DNA]</scope>
    <source>
        <tissue evidence="2">Flower</tissue>
    </source>
</reference>
<accession>A0AAQ3JMJ1</accession>
<organism evidence="2 3">
    <name type="scientific">Canna indica</name>
    <name type="common">Indian-shot</name>
    <dbReference type="NCBI Taxonomy" id="4628"/>
    <lineage>
        <taxon>Eukaryota</taxon>
        <taxon>Viridiplantae</taxon>
        <taxon>Streptophyta</taxon>
        <taxon>Embryophyta</taxon>
        <taxon>Tracheophyta</taxon>
        <taxon>Spermatophyta</taxon>
        <taxon>Magnoliopsida</taxon>
        <taxon>Liliopsida</taxon>
        <taxon>Zingiberales</taxon>
        <taxon>Cannaceae</taxon>
        <taxon>Canna</taxon>
    </lineage>
</organism>